<dbReference type="KEGG" id="vff:VITFI_CDS0687"/>
<name>A0A221KBT3_VITFI</name>
<dbReference type="PANTHER" id="PTHR43179:SF7">
    <property type="entry name" value="RHAMNOSYLTRANSFERASE WBBL"/>
    <property type="match status" value="1"/>
</dbReference>
<evidence type="ECO:0000259" key="1">
    <source>
        <dbReference type="Pfam" id="PF00535"/>
    </source>
</evidence>
<dbReference type="InterPro" id="IPR029044">
    <property type="entry name" value="Nucleotide-diphossugar_trans"/>
</dbReference>
<evidence type="ECO:0000313" key="3">
    <source>
        <dbReference type="Proteomes" id="UP000199729"/>
    </source>
</evidence>
<organism evidence="2 3">
    <name type="scientific">Vitreoscilla filiformis</name>
    <dbReference type="NCBI Taxonomy" id="63"/>
    <lineage>
        <taxon>Bacteria</taxon>
        <taxon>Pseudomonadati</taxon>
        <taxon>Pseudomonadota</taxon>
        <taxon>Betaproteobacteria</taxon>
        <taxon>Neisseriales</taxon>
        <taxon>Neisseriaceae</taxon>
        <taxon>Vitreoscilla</taxon>
    </lineage>
</organism>
<dbReference type="InterPro" id="IPR001173">
    <property type="entry name" value="Glyco_trans_2-like"/>
</dbReference>
<feature type="domain" description="Glycosyltransferase 2-like" evidence="1">
    <location>
        <begin position="13"/>
        <end position="140"/>
    </location>
</feature>
<dbReference type="CDD" id="cd04186">
    <property type="entry name" value="GT_2_like_c"/>
    <property type="match status" value="1"/>
</dbReference>
<dbReference type="AlphaFoldDB" id="A0A221KBT3"/>
<dbReference type="Pfam" id="PF00535">
    <property type="entry name" value="Glycos_transf_2"/>
    <property type="match status" value="1"/>
</dbReference>
<evidence type="ECO:0000313" key="2">
    <source>
        <dbReference type="EMBL" id="ASM76466.1"/>
    </source>
</evidence>
<keyword evidence="3" id="KW-1185">Reference proteome</keyword>
<sequence>MMPLCDTVRRRLSVLLVSYNTCHLLDECLAKLHQALAQTPDAADTRIIAVDNASRDDSVAHLRAHHPEVLLLTSPRNVGFGRANNLALPQVDSEFLLLINTDAFLAPESIRVALDHMAAHPRCGVLGVRLVGRDGTLQPSCRYFPTPANQFAERTGAYRWPLAHLWGRPVDDMAWDHASERRCDWVPGCFYLVRREVLQQVGLFDPRFFLYFEEVDHCRRVQAAGWTIDYSPRTSVVHIGGESARSDGPISSTSRQVEALQIESALLYFRKHHGLGGLVLHLGLDGAAAGLLALKAALRGRGWAAIQHTLRLHALAWRLLWRTKLGTQPTL</sequence>
<dbReference type="Gene3D" id="3.90.550.10">
    <property type="entry name" value="Spore Coat Polysaccharide Biosynthesis Protein SpsA, Chain A"/>
    <property type="match status" value="1"/>
</dbReference>
<dbReference type="RefSeq" id="WP_198301596.1">
    <property type="nucleotide sequence ID" value="NZ_CP022423.1"/>
</dbReference>
<accession>A0A221KBT3</accession>
<gene>
    <name evidence="2" type="ORF">VITFI_CDS0687</name>
</gene>
<keyword evidence="2" id="KW-0808">Transferase</keyword>
<proteinExistence type="predicted"/>
<dbReference type="Proteomes" id="UP000199729">
    <property type="component" value="Chromosome"/>
</dbReference>
<dbReference type="SUPFAM" id="SSF53448">
    <property type="entry name" value="Nucleotide-diphospho-sugar transferases"/>
    <property type="match status" value="1"/>
</dbReference>
<protein>
    <submittedName>
        <fullName evidence="2">Glycosyl transferase</fullName>
    </submittedName>
</protein>
<dbReference type="PANTHER" id="PTHR43179">
    <property type="entry name" value="RHAMNOSYLTRANSFERASE WBBL"/>
    <property type="match status" value="1"/>
</dbReference>
<dbReference type="EMBL" id="CP022423">
    <property type="protein sequence ID" value="ASM76466.1"/>
    <property type="molecule type" value="Genomic_DNA"/>
</dbReference>
<dbReference type="GO" id="GO:0016740">
    <property type="term" value="F:transferase activity"/>
    <property type="evidence" value="ECO:0007669"/>
    <property type="project" value="UniProtKB-KW"/>
</dbReference>
<reference evidence="2 3" key="1">
    <citation type="submission" date="2017-07" db="EMBL/GenBank/DDBJ databases">
        <title>Complete Genome Sequence of the cosmetic ferment Vitreoscilla filiformis (ATCC15551).</title>
        <authorList>
            <person name="Contreras S."/>
            <person name="Sagory-Zalkind P."/>
            <person name="Blanquart H."/>
            <person name="Iltis A."/>
            <person name="Morand S.C."/>
        </authorList>
    </citation>
    <scope>NUCLEOTIDE SEQUENCE [LARGE SCALE GENOMIC DNA]</scope>
    <source>
        <strain evidence="2 3">ATCC 15551</strain>
    </source>
</reference>